<protein>
    <submittedName>
        <fullName evidence="10">ABC transporter ATP-binding protein</fullName>
    </submittedName>
</protein>
<dbReference type="InterPro" id="IPR003593">
    <property type="entry name" value="AAA+_ATPase"/>
</dbReference>
<dbReference type="SMART" id="SM00382">
    <property type="entry name" value="AAA"/>
    <property type="match status" value="1"/>
</dbReference>
<feature type="transmembrane region" description="Helical" evidence="7">
    <location>
        <begin position="75"/>
        <end position="101"/>
    </location>
</feature>
<dbReference type="RefSeq" id="WP_208429655.1">
    <property type="nucleotide sequence ID" value="NZ_JAEPRJ010000001.1"/>
</dbReference>
<feature type="domain" description="ABC transporter" evidence="8">
    <location>
        <begin position="354"/>
        <end position="589"/>
    </location>
</feature>
<evidence type="ECO:0000256" key="3">
    <source>
        <dbReference type="ARBA" id="ARBA00022741"/>
    </source>
</evidence>
<dbReference type="InterPro" id="IPR003439">
    <property type="entry name" value="ABC_transporter-like_ATP-bd"/>
</dbReference>
<reference evidence="10 11" key="1">
    <citation type="submission" date="2021-01" db="EMBL/GenBank/DDBJ databases">
        <title>Isolation and description of Catonella massiliensis sp. nov., a novel Catonella species, isolated from a stable periodontitis subject.</title>
        <authorList>
            <person name="Antezack A."/>
            <person name="Boxberger M."/>
            <person name="La Scola B."/>
            <person name="Monnet-Corti V."/>
        </authorList>
    </citation>
    <scope>NUCLEOTIDE SEQUENCE [LARGE SCALE GENOMIC DNA]</scope>
    <source>
        <strain evidence="10 11">Marseille-Q4567</strain>
    </source>
</reference>
<dbReference type="EMBL" id="JAEPRJ010000001">
    <property type="protein sequence ID" value="MBK5898223.1"/>
    <property type="molecule type" value="Genomic_DNA"/>
</dbReference>
<feature type="transmembrane region" description="Helical" evidence="7">
    <location>
        <begin position="177"/>
        <end position="196"/>
    </location>
</feature>
<dbReference type="PROSITE" id="PS50929">
    <property type="entry name" value="ABC_TM1F"/>
    <property type="match status" value="1"/>
</dbReference>
<organism evidence="10 11">
    <name type="scientific">Catonella massiliensis</name>
    <dbReference type="NCBI Taxonomy" id="2799636"/>
    <lineage>
        <taxon>Bacteria</taxon>
        <taxon>Bacillati</taxon>
        <taxon>Bacillota</taxon>
        <taxon>Clostridia</taxon>
        <taxon>Lachnospirales</taxon>
        <taxon>Lachnospiraceae</taxon>
        <taxon>Catonella</taxon>
    </lineage>
</organism>
<sequence length="592" mass="66809">MKTAYKEPDYESIFRENEGKPLKTLIAIYQGKYVKLFWSVVFFLIKDSPSWISPLVMAAMIDIITKPDEDAVKKIILNSVFIILLTVQNVPTSYIHVYFYAKTIRQVEKELRCALVRKLQQLSISYHTQMESGRLQSKVMRDVEQIENLSSQIFITVLYIVVNIVAALVIVITKSKIVFGFFLAAVPVAVLLMLYFREKVKNYNTAFRKEMEETTVSVVEMMEMIPVAKAHALERRELNKMEKRLVKVADKGFRLDMIQTYFGAWSWVVFQVFRVFCLIFTAFMALNKKISIGDVAMYQSYFGTVVGCIAGIVGLVPVVTKGLESVTSISDIMLSNDIEGSDKNKLKPEIKGFVEFDNVGFKYDDSDEPLFSGLSFKASPGETIAIVGASGAGKTTILNLVIGFMRATEGRVLIDGCDIKEMNLHHYRKKLAVVPQNSILFSGTLRENITYGLDDVSEEELQKVIDAANLRELVDSLPDGLETVLKEHGGNFSGGQKQRISIARAFIRNPRVLILDEATSALDTVSERQIQEAVAKLSKDRTTFVVAHRLSTIRNADKIAVMEKGGMKEFGNYEELMELRGSFYELMEMQQM</sequence>
<evidence type="ECO:0000259" key="8">
    <source>
        <dbReference type="PROSITE" id="PS50893"/>
    </source>
</evidence>
<keyword evidence="11" id="KW-1185">Reference proteome</keyword>
<dbReference type="PANTHER" id="PTHR43394">
    <property type="entry name" value="ATP-DEPENDENT PERMEASE MDL1, MITOCHONDRIAL"/>
    <property type="match status" value="1"/>
</dbReference>
<evidence type="ECO:0000256" key="7">
    <source>
        <dbReference type="SAM" id="Phobius"/>
    </source>
</evidence>
<dbReference type="GO" id="GO:0005524">
    <property type="term" value="F:ATP binding"/>
    <property type="evidence" value="ECO:0007669"/>
    <property type="project" value="UniProtKB-KW"/>
</dbReference>
<keyword evidence="2 7" id="KW-0812">Transmembrane</keyword>
<dbReference type="PROSITE" id="PS00211">
    <property type="entry name" value="ABC_TRANSPORTER_1"/>
    <property type="match status" value="1"/>
</dbReference>
<feature type="transmembrane region" description="Helical" evidence="7">
    <location>
        <begin position="149"/>
        <end position="170"/>
    </location>
</feature>
<dbReference type="CDD" id="cd07346">
    <property type="entry name" value="ABC_6TM_exporters"/>
    <property type="match status" value="1"/>
</dbReference>
<evidence type="ECO:0000256" key="5">
    <source>
        <dbReference type="ARBA" id="ARBA00022989"/>
    </source>
</evidence>
<evidence type="ECO:0000256" key="1">
    <source>
        <dbReference type="ARBA" id="ARBA00004651"/>
    </source>
</evidence>
<comment type="subcellular location">
    <subcellularLocation>
        <location evidence="1">Cell membrane</location>
        <topology evidence="1">Multi-pass membrane protein</topology>
    </subcellularLocation>
</comment>
<dbReference type="PANTHER" id="PTHR43394:SF1">
    <property type="entry name" value="ATP-BINDING CASSETTE SUB-FAMILY B MEMBER 10, MITOCHONDRIAL"/>
    <property type="match status" value="1"/>
</dbReference>
<evidence type="ECO:0000256" key="4">
    <source>
        <dbReference type="ARBA" id="ARBA00022840"/>
    </source>
</evidence>
<keyword evidence="4 10" id="KW-0067">ATP-binding</keyword>
<evidence type="ECO:0000259" key="9">
    <source>
        <dbReference type="PROSITE" id="PS50929"/>
    </source>
</evidence>
<dbReference type="InterPro" id="IPR036640">
    <property type="entry name" value="ABC1_TM_sf"/>
</dbReference>
<dbReference type="Gene3D" id="3.40.50.300">
    <property type="entry name" value="P-loop containing nucleotide triphosphate hydrolases"/>
    <property type="match status" value="1"/>
</dbReference>
<accession>A0ABS1J3X8</accession>
<keyword evidence="5 7" id="KW-1133">Transmembrane helix</keyword>
<dbReference type="Pfam" id="PF00005">
    <property type="entry name" value="ABC_tran"/>
    <property type="match status" value="1"/>
</dbReference>
<dbReference type="Pfam" id="PF00664">
    <property type="entry name" value="ABC_membrane"/>
    <property type="match status" value="1"/>
</dbReference>
<keyword evidence="6 7" id="KW-0472">Membrane</keyword>
<evidence type="ECO:0000256" key="6">
    <source>
        <dbReference type="ARBA" id="ARBA00023136"/>
    </source>
</evidence>
<dbReference type="InterPro" id="IPR011527">
    <property type="entry name" value="ABC1_TM_dom"/>
</dbReference>
<comment type="caution">
    <text evidence="10">The sequence shown here is derived from an EMBL/GenBank/DDBJ whole genome shotgun (WGS) entry which is preliminary data.</text>
</comment>
<dbReference type="PROSITE" id="PS50893">
    <property type="entry name" value="ABC_TRANSPORTER_2"/>
    <property type="match status" value="1"/>
</dbReference>
<dbReference type="InterPro" id="IPR027417">
    <property type="entry name" value="P-loop_NTPase"/>
</dbReference>
<feature type="domain" description="ABC transmembrane type-1" evidence="9">
    <location>
        <begin position="52"/>
        <end position="321"/>
    </location>
</feature>
<dbReference type="InterPro" id="IPR017871">
    <property type="entry name" value="ABC_transporter-like_CS"/>
</dbReference>
<dbReference type="SUPFAM" id="SSF52540">
    <property type="entry name" value="P-loop containing nucleoside triphosphate hydrolases"/>
    <property type="match status" value="1"/>
</dbReference>
<dbReference type="Gene3D" id="1.20.1560.10">
    <property type="entry name" value="ABC transporter type 1, transmembrane domain"/>
    <property type="match status" value="1"/>
</dbReference>
<name>A0ABS1J3X8_9FIRM</name>
<dbReference type="InterPro" id="IPR039421">
    <property type="entry name" value="Type_1_exporter"/>
</dbReference>
<dbReference type="Proteomes" id="UP000604730">
    <property type="component" value="Unassembled WGS sequence"/>
</dbReference>
<feature type="transmembrane region" description="Helical" evidence="7">
    <location>
        <begin position="298"/>
        <end position="319"/>
    </location>
</feature>
<gene>
    <name evidence="10" type="ORF">JJN12_10610</name>
</gene>
<evidence type="ECO:0000256" key="2">
    <source>
        <dbReference type="ARBA" id="ARBA00022692"/>
    </source>
</evidence>
<evidence type="ECO:0000313" key="10">
    <source>
        <dbReference type="EMBL" id="MBK5898223.1"/>
    </source>
</evidence>
<proteinExistence type="predicted"/>
<evidence type="ECO:0000313" key="11">
    <source>
        <dbReference type="Proteomes" id="UP000604730"/>
    </source>
</evidence>
<feature type="transmembrane region" description="Helical" evidence="7">
    <location>
        <begin position="36"/>
        <end position="63"/>
    </location>
</feature>
<feature type="transmembrane region" description="Helical" evidence="7">
    <location>
        <begin position="264"/>
        <end position="286"/>
    </location>
</feature>
<dbReference type="SUPFAM" id="SSF90123">
    <property type="entry name" value="ABC transporter transmembrane region"/>
    <property type="match status" value="1"/>
</dbReference>
<keyword evidence="3" id="KW-0547">Nucleotide-binding</keyword>